<reference evidence="2" key="1">
    <citation type="submission" date="2022-10" db="EMBL/GenBank/DDBJ databases">
        <title>The complete genomes of actinobacterial strains from the NBC collection.</title>
        <authorList>
            <person name="Joergensen T.S."/>
            <person name="Alvarez Arevalo M."/>
            <person name="Sterndorff E.B."/>
            <person name="Faurdal D."/>
            <person name="Vuksanovic O."/>
            <person name="Mourched A.-S."/>
            <person name="Charusanti P."/>
            <person name="Shaw S."/>
            <person name="Blin K."/>
            <person name="Weber T."/>
        </authorList>
    </citation>
    <scope>NUCLEOTIDE SEQUENCE</scope>
    <source>
        <strain evidence="2">NBC_01393</strain>
    </source>
</reference>
<evidence type="ECO:0000256" key="1">
    <source>
        <dbReference type="SAM" id="MobiDB-lite"/>
    </source>
</evidence>
<dbReference type="EMBL" id="CP109546">
    <property type="protein sequence ID" value="WTZ06734.1"/>
    <property type="molecule type" value="Genomic_DNA"/>
</dbReference>
<proteinExistence type="predicted"/>
<sequence length="66" mass="7259">MTGAPGRLSSASAAERTADLRPRHRSGRPPQIQDRGEHDAEWADTRHEQAREPSRSGPGAWSAKTR</sequence>
<gene>
    <name evidence="2" type="ORF">OG699_00995</name>
</gene>
<feature type="region of interest" description="Disordered" evidence="1">
    <location>
        <begin position="1"/>
        <end position="66"/>
    </location>
</feature>
<name>A0AAU3HNG9_9ACTN</name>
<protein>
    <submittedName>
        <fullName evidence="2">Uncharacterized protein</fullName>
    </submittedName>
</protein>
<feature type="compositionally biased region" description="Basic and acidic residues" evidence="1">
    <location>
        <begin position="34"/>
        <end position="54"/>
    </location>
</feature>
<dbReference type="AlphaFoldDB" id="A0AAU3HNG9"/>
<evidence type="ECO:0000313" key="2">
    <source>
        <dbReference type="EMBL" id="WTZ06734.1"/>
    </source>
</evidence>
<organism evidence="2">
    <name type="scientific">Streptomyces sp. NBC_01393</name>
    <dbReference type="NCBI Taxonomy" id="2903851"/>
    <lineage>
        <taxon>Bacteria</taxon>
        <taxon>Bacillati</taxon>
        <taxon>Actinomycetota</taxon>
        <taxon>Actinomycetes</taxon>
        <taxon>Kitasatosporales</taxon>
        <taxon>Streptomycetaceae</taxon>
        <taxon>Streptomyces</taxon>
    </lineage>
</organism>
<accession>A0AAU3HNG9</accession>